<organism evidence="2 3">
    <name type="scientific">Daphnia galeata</name>
    <dbReference type="NCBI Taxonomy" id="27404"/>
    <lineage>
        <taxon>Eukaryota</taxon>
        <taxon>Metazoa</taxon>
        <taxon>Ecdysozoa</taxon>
        <taxon>Arthropoda</taxon>
        <taxon>Crustacea</taxon>
        <taxon>Branchiopoda</taxon>
        <taxon>Diplostraca</taxon>
        <taxon>Cladocera</taxon>
        <taxon>Anomopoda</taxon>
        <taxon>Daphniidae</taxon>
        <taxon>Daphnia</taxon>
    </lineage>
</organism>
<dbReference type="InterPro" id="IPR011333">
    <property type="entry name" value="SKP1/BTB/POZ_sf"/>
</dbReference>
<accession>A0A8J2WKS1</accession>
<dbReference type="PROSITE" id="PS50097">
    <property type="entry name" value="BTB"/>
    <property type="match status" value="1"/>
</dbReference>
<protein>
    <recommendedName>
        <fullName evidence="1">BTB domain-containing protein</fullName>
    </recommendedName>
</protein>
<comment type="caution">
    <text evidence="2">The sequence shown here is derived from an EMBL/GenBank/DDBJ whole genome shotgun (WGS) entry which is preliminary data.</text>
</comment>
<dbReference type="Pfam" id="PF00651">
    <property type="entry name" value="BTB"/>
    <property type="match status" value="1"/>
</dbReference>
<dbReference type="EMBL" id="CAKKLH010000295">
    <property type="protein sequence ID" value="CAH0109781.1"/>
    <property type="molecule type" value="Genomic_DNA"/>
</dbReference>
<keyword evidence="3" id="KW-1185">Reference proteome</keyword>
<dbReference type="AlphaFoldDB" id="A0A8J2WKS1"/>
<gene>
    <name evidence="2" type="ORF">DGAL_LOCUS13266</name>
</gene>
<dbReference type="Proteomes" id="UP000789390">
    <property type="component" value="Unassembled WGS sequence"/>
</dbReference>
<sequence>MDSDMGHLIPDSVISLNRGSQHVLDHLLNLWNTKTLSDVTFNCKRNSIKAHTLILASGSRVLAAMFQHNFKENQEKVVLIKEIEPNVFEELLSYIYTGRFNGSGRNVDVAELFIAADKYAEALIGSQVINHPHCFYVQAVKACLKPTEIVAPHTTQMTEALLNIVLENNSRSFLASCIKDEGTNLNFVEIGRGIK</sequence>
<dbReference type="CDD" id="cd18186">
    <property type="entry name" value="BTB_POZ_ZBTB_KLHL-like"/>
    <property type="match status" value="1"/>
</dbReference>
<name>A0A8J2WKS1_9CRUS</name>
<dbReference type="OrthoDB" id="6361037at2759"/>
<evidence type="ECO:0000313" key="2">
    <source>
        <dbReference type="EMBL" id="CAH0109781.1"/>
    </source>
</evidence>
<dbReference type="InterPro" id="IPR000210">
    <property type="entry name" value="BTB/POZ_dom"/>
</dbReference>
<proteinExistence type="predicted"/>
<dbReference type="SUPFAM" id="SSF54695">
    <property type="entry name" value="POZ domain"/>
    <property type="match status" value="1"/>
</dbReference>
<dbReference type="PANTHER" id="PTHR24413">
    <property type="entry name" value="SPECKLE-TYPE POZ PROTEIN"/>
    <property type="match status" value="1"/>
</dbReference>
<evidence type="ECO:0000259" key="1">
    <source>
        <dbReference type="PROSITE" id="PS50097"/>
    </source>
</evidence>
<feature type="domain" description="BTB" evidence="1">
    <location>
        <begin position="37"/>
        <end position="104"/>
    </location>
</feature>
<reference evidence="2" key="1">
    <citation type="submission" date="2021-11" db="EMBL/GenBank/DDBJ databases">
        <authorList>
            <person name="Schell T."/>
        </authorList>
    </citation>
    <scope>NUCLEOTIDE SEQUENCE</scope>
    <source>
        <strain evidence="2">M5</strain>
    </source>
</reference>
<evidence type="ECO:0000313" key="3">
    <source>
        <dbReference type="Proteomes" id="UP000789390"/>
    </source>
</evidence>
<dbReference type="SMART" id="SM00225">
    <property type="entry name" value="BTB"/>
    <property type="match status" value="1"/>
</dbReference>
<dbReference type="Gene3D" id="3.30.710.10">
    <property type="entry name" value="Potassium Channel Kv1.1, Chain A"/>
    <property type="match status" value="1"/>
</dbReference>